<dbReference type="GO" id="GO:0006508">
    <property type="term" value="P:proteolysis"/>
    <property type="evidence" value="ECO:0007669"/>
    <property type="project" value="UniProtKB-KW"/>
</dbReference>
<gene>
    <name evidence="9" type="ORF">CEURO_LOCUS6795</name>
</gene>
<dbReference type="OrthoDB" id="1933597at2759"/>
<keyword evidence="4" id="KW-0540">Nuclease</keyword>
<evidence type="ECO:0000313" key="9">
    <source>
        <dbReference type="EMBL" id="CAH9078543.1"/>
    </source>
</evidence>
<keyword evidence="10" id="KW-1185">Reference proteome</keyword>
<evidence type="ECO:0000256" key="1">
    <source>
        <dbReference type="ARBA" id="ARBA00022670"/>
    </source>
</evidence>
<dbReference type="PANTHER" id="PTHR24559">
    <property type="entry name" value="TRANSPOSON TY3-I GAG-POL POLYPROTEIN"/>
    <property type="match status" value="1"/>
</dbReference>
<evidence type="ECO:0000256" key="4">
    <source>
        <dbReference type="ARBA" id="ARBA00022722"/>
    </source>
</evidence>
<dbReference type="PANTHER" id="PTHR24559:SF434">
    <property type="entry name" value="RNA-DIRECTED DNA POLYMERASE HOMOLOG"/>
    <property type="match status" value="1"/>
</dbReference>
<dbReference type="Pfam" id="PF00078">
    <property type="entry name" value="RVT_1"/>
    <property type="match status" value="1"/>
</dbReference>
<dbReference type="InterPro" id="IPR000477">
    <property type="entry name" value="RT_dom"/>
</dbReference>
<keyword evidence="2" id="KW-0808">Transferase</keyword>
<keyword evidence="1" id="KW-0645">Protease</keyword>
<dbReference type="CDD" id="cd01647">
    <property type="entry name" value="RT_LTR"/>
    <property type="match status" value="1"/>
</dbReference>
<dbReference type="Proteomes" id="UP001152484">
    <property type="component" value="Unassembled WGS sequence"/>
</dbReference>
<protein>
    <recommendedName>
        <fullName evidence="8">Reverse transcriptase domain-containing protein</fullName>
    </recommendedName>
</protein>
<comment type="caution">
    <text evidence="9">The sequence shown here is derived from an EMBL/GenBank/DDBJ whole genome shotgun (WGS) entry which is preliminary data.</text>
</comment>
<organism evidence="9 10">
    <name type="scientific">Cuscuta europaea</name>
    <name type="common">European dodder</name>
    <dbReference type="NCBI Taxonomy" id="41803"/>
    <lineage>
        <taxon>Eukaryota</taxon>
        <taxon>Viridiplantae</taxon>
        <taxon>Streptophyta</taxon>
        <taxon>Embryophyta</taxon>
        <taxon>Tracheophyta</taxon>
        <taxon>Spermatophyta</taxon>
        <taxon>Magnoliopsida</taxon>
        <taxon>eudicotyledons</taxon>
        <taxon>Gunneridae</taxon>
        <taxon>Pentapetalae</taxon>
        <taxon>asterids</taxon>
        <taxon>lamiids</taxon>
        <taxon>Solanales</taxon>
        <taxon>Convolvulaceae</taxon>
        <taxon>Cuscuteae</taxon>
        <taxon>Cuscuta</taxon>
        <taxon>Cuscuta subgen. Cuscuta</taxon>
    </lineage>
</organism>
<dbReference type="Pfam" id="PF08284">
    <property type="entry name" value="RVP_2"/>
    <property type="match status" value="1"/>
</dbReference>
<dbReference type="InterPro" id="IPR043128">
    <property type="entry name" value="Rev_trsase/Diguanyl_cyclase"/>
</dbReference>
<dbReference type="SUPFAM" id="SSF56672">
    <property type="entry name" value="DNA/RNA polymerases"/>
    <property type="match status" value="1"/>
</dbReference>
<keyword evidence="6" id="KW-0378">Hydrolase</keyword>
<evidence type="ECO:0000259" key="8">
    <source>
        <dbReference type="PROSITE" id="PS50878"/>
    </source>
</evidence>
<dbReference type="SUPFAM" id="SSF50630">
    <property type="entry name" value="Acid proteases"/>
    <property type="match status" value="1"/>
</dbReference>
<evidence type="ECO:0000256" key="7">
    <source>
        <dbReference type="ARBA" id="ARBA00022918"/>
    </source>
</evidence>
<dbReference type="EMBL" id="CAMAPE010000010">
    <property type="protein sequence ID" value="CAH9078543.1"/>
    <property type="molecule type" value="Genomic_DNA"/>
</dbReference>
<name>A0A9P1E4Q9_CUSEU</name>
<evidence type="ECO:0000313" key="10">
    <source>
        <dbReference type="Proteomes" id="UP001152484"/>
    </source>
</evidence>
<reference evidence="9" key="1">
    <citation type="submission" date="2022-07" db="EMBL/GenBank/DDBJ databases">
        <authorList>
            <person name="Macas J."/>
            <person name="Novak P."/>
            <person name="Neumann P."/>
        </authorList>
    </citation>
    <scope>NUCLEOTIDE SEQUENCE</scope>
</reference>
<keyword evidence="3" id="KW-0548">Nucleotidyltransferase</keyword>
<dbReference type="InterPro" id="IPR053134">
    <property type="entry name" value="RNA-dir_DNA_polymerase"/>
</dbReference>
<dbReference type="GO" id="GO:0008233">
    <property type="term" value="F:peptidase activity"/>
    <property type="evidence" value="ECO:0007669"/>
    <property type="project" value="UniProtKB-KW"/>
</dbReference>
<evidence type="ECO:0000256" key="6">
    <source>
        <dbReference type="ARBA" id="ARBA00022801"/>
    </source>
</evidence>
<sequence length="522" mass="60144">MELARRIDEKQKRGKKQLVTTLKQPTGGWPVMNNLAQITTPKSSSSFVPRRLTAEEMKARREKKMCYNCDEKFTPGHRCKALQFMLEVEEGEDAEMPENNDTSEEEISVTVHALAGGMDSRTMRVSGNVQQHKLNILIDSGSTHNFIKQEAAGRLKLTVTKIKPFATRIASGDRLWCSEKYEHVQITIQGYTFETTLYALPITGMDLIMGMQWLKSLGKILSVEFTVSGARHTIRAEAPSLAKEVHLNCIISDWEAGAELFAIFIPIQPVKEVITIAVENPEVQNVIDGYASLFIEPRSLPPRRRFDHRIKLKDERCTVNVAPYRYAHFQKAEIERQVTEMLQVGLIQPSTSPFSSPVLLVRKKDGTWRFCTDYRALNKETVKDRFPIPTIYDMLDELHGANYFSKLDLWAGYHQIRVHPDDIHKTAFRKHNGHYEYLVMPFGLCNAPSTFQAAMNEIFRPYLHEFILVFFDDILVYSKTWAAHLDHLRQTLQILEEHCFHIKPSKCFFALYRGRIFRPLHI</sequence>
<dbReference type="PROSITE" id="PS50878">
    <property type="entry name" value="RT_POL"/>
    <property type="match status" value="1"/>
</dbReference>
<dbReference type="InterPro" id="IPR043502">
    <property type="entry name" value="DNA/RNA_pol_sf"/>
</dbReference>
<feature type="domain" description="Reverse transcriptase" evidence="8">
    <location>
        <begin position="342"/>
        <end position="522"/>
    </location>
</feature>
<evidence type="ECO:0000256" key="5">
    <source>
        <dbReference type="ARBA" id="ARBA00022759"/>
    </source>
</evidence>
<dbReference type="FunFam" id="3.10.10.10:FF:000007">
    <property type="entry name" value="Retrovirus-related Pol polyprotein from transposon 17.6-like Protein"/>
    <property type="match status" value="1"/>
</dbReference>
<evidence type="ECO:0000256" key="3">
    <source>
        <dbReference type="ARBA" id="ARBA00022695"/>
    </source>
</evidence>
<accession>A0A9P1E4Q9</accession>
<dbReference type="GO" id="GO:0003964">
    <property type="term" value="F:RNA-directed DNA polymerase activity"/>
    <property type="evidence" value="ECO:0007669"/>
    <property type="project" value="UniProtKB-KW"/>
</dbReference>
<dbReference type="Gene3D" id="3.30.70.270">
    <property type="match status" value="1"/>
</dbReference>
<dbReference type="Gene3D" id="3.10.10.10">
    <property type="entry name" value="HIV Type 1 Reverse Transcriptase, subunit A, domain 1"/>
    <property type="match status" value="1"/>
</dbReference>
<dbReference type="CDD" id="cd00303">
    <property type="entry name" value="retropepsin_like"/>
    <property type="match status" value="1"/>
</dbReference>
<keyword evidence="7" id="KW-0695">RNA-directed DNA polymerase</keyword>
<dbReference type="InterPro" id="IPR021109">
    <property type="entry name" value="Peptidase_aspartic_dom_sf"/>
</dbReference>
<dbReference type="AlphaFoldDB" id="A0A9P1E4Q9"/>
<dbReference type="GO" id="GO:0004519">
    <property type="term" value="F:endonuclease activity"/>
    <property type="evidence" value="ECO:0007669"/>
    <property type="project" value="UniProtKB-KW"/>
</dbReference>
<evidence type="ECO:0000256" key="2">
    <source>
        <dbReference type="ARBA" id="ARBA00022679"/>
    </source>
</evidence>
<proteinExistence type="predicted"/>
<keyword evidence="5" id="KW-0255">Endonuclease</keyword>
<dbReference type="Gene3D" id="2.40.70.10">
    <property type="entry name" value="Acid Proteases"/>
    <property type="match status" value="1"/>
</dbReference>